<name>A0ABM6IIT1_9RHOB</name>
<evidence type="ECO:0000256" key="2">
    <source>
        <dbReference type="SAM" id="Phobius"/>
    </source>
</evidence>
<sequence>MTNKEDIEYVDGKARSGSAEASQLRETIDKGGAGDKVGFSDPAAAPLGTDDEAAGTPPSPDQVRMAQRLEGRRSEAEIEKQTPAERNSGISKWTAVAIAVAVLVVLVVTWMWIG</sequence>
<keyword evidence="2" id="KW-0812">Transmembrane</keyword>
<evidence type="ECO:0000313" key="4">
    <source>
        <dbReference type="Proteomes" id="UP000185622"/>
    </source>
</evidence>
<gene>
    <name evidence="3" type="ORF">BMG03_13855</name>
</gene>
<accession>A0ABM6IIT1</accession>
<keyword evidence="4" id="KW-1185">Reference proteome</keyword>
<feature type="region of interest" description="Disordered" evidence="1">
    <location>
        <begin position="1"/>
        <end position="87"/>
    </location>
</feature>
<feature type="compositionally biased region" description="Basic and acidic residues" evidence="1">
    <location>
        <begin position="67"/>
        <end position="83"/>
    </location>
</feature>
<evidence type="ECO:0000313" key="3">
    <source>
        <dbReference type="EMBL" id="AQS48757.1"/>
    </source>
</evidence>
<feature type="compositionally biased region" description="Basic and acidic residues" evidence="1">
    <location>
        <begin position="1"/>
        <end position="14"/>
    </location>
</feature>
<dbReference type="EMBL" id="CP019437">
    <property type="protein sequence ID" value="AQS48757.1"/>
    <property type="molecule type" value="Genomic_DNA"/>
</dbReference>
<organism evidence="3 4">
    <name type="scientific">Thioclava nitratireducens</name>
    <dbReference type="NCBI Taxonomy" id="1915078"/>
    <lineage>
        <taxon>Bacteria</taxon>
        <taxon>Pseudomonadati</taxon>
        <taxon>Pseudomonadota</taxon>
        <taxon>Alphaproteobacteria</taxon>
        <taxon>Rhodobacterales</taxon>
        <taxon>Paracoccaceae</taxon>
        <taxon>Thioclava</taxon>
    </lineage>
</organism>
<dbReference type="Proteomes" id="UP000185622">
    <property type="component" value="Chromosome"/>
</dbReference>
<feature type="transmembrane region" description="Helical" evidence="2">
    <location>
        <begin position="93"/>
        <end position="113"/>
    </location>
</feature>
<keyword evidence="2" id="KW-1133">Transmembrane helix</keyword>
<reference evidence="3 4" key="1">
    <citation type="submission" date="2017-01" db="EMBL/GenBank/DDBJ databases">
        <title>The complete genome sequence of a sulfur-oxidizing marine bacterium Thioclava sp. 25B10_4T.</title>
        <authorList>
            <person name="Liu Y."/>
            <person name="Lai Q."/>
            <person name="Shao Z."/>
        </authorList>
    </citation>
    <scope>NUCLEOTIDE SEQUENCE [LARGE SCALE GENOMIC DNA]</scope>
    <source>
        <strain evidence="3 4">25B10_4</strain>
    </source>
</reference>
<keyword evidence="2" id="KW-0472">Membrane</keyword>
<dbReference type="RefSeq" id="WP_075775576.1">
    <property type="nucleotide sequence ID" value="NZ_CP019437.1"/>
</dbReference>
<proteinExistence type="predicted"/>
<evidence type="ECO:0000256" key="1">
    <source>
        <dbReference type="SAM" id="MobiDB-lite"/>
    </source>
</evidence>
<protein>
    <submittedName>
        <fullName evidence="3">Uncharacterized protein</fullName>
    </submittedName>
</protein>